<dbReference type="InterPro" id="IPR036390">
    <property type="entry name" value="WH_DNA-bd_sf"/>
</dbReference>
<keyword evidence="6" id="KW-1185">Reference proteome</keyword>
<dbReference type="Gene3D" id="1.10.10.10">
    <property type="entry name" value="Winged helix-like DNA-binding domain superfamily/Winged helix DNA-binding domain"/>
    <property type="match status" value="2"/>
</dbReference>
<sequence length="226" mass="25393">MNEPLPAILEALLLASDEPLSAEKLRELFDEQERPEAAQIRAALLLLAQSCEGRGVELVEVARGFRLQIRACFAPWTARLTEERAPRYSRALLETLALIAWRGPITRGEIEDIRGVTVNSSMIKTLQERQWISVVGQRDVPGKPELLATTKIFLDYFGLKSLAELPQMDVLPPPPMPSQTCIISKPLPKEGHERSELSFKSLLTELDQMEQNLKTDFEDLSSNESD</sequence>
<dbReference type="InterPro" id="IPR005234">
    <property type="entry name" value="ScpB_csome_segregation"/>
</dbReference>
<dbReference type="PANTHER" id="PTHR34298:SF2">
    <property type="entry name" value="SEGREGATION AND CONDENSATION PROTEIN B"/>
    <property type="match status" value="1"/>
</dbReference>
<dbReference type="AlphaFoldDB" id="A0A139SXZ2"/>
<evidence type="ECO:0000256" key="4">
    <source>
        <dbReference type="ARBA" id="ARBA00023306"/>
    </source>
</evidence>
<dbReference type="GO" id="GO:0051301">
    <property type="term" value="P:cell division"/>
    <property type="evidence" value="ECO:0007669"/>
    <property type="project" value="UniProtKB-KW"/>
</dbReference>
<gene>
    <name evidence="5" type="ORF">AXE65_08170</name>
</gene>
<protein>
    <recommendedName>
        <fullName evidence="7">Segregation and condensation protein B</fullName>
    </recommendedName>
</protein>
<organism evidence="5 6">
    <name type="scientific">Ventosimonas gracilis</name>
    <dbReference type="NCBI Taxonomy" id="1680762"/>
    <lineage>
        <taxon>Bacteria</taxon>
        <taxon>Pseudomonadati</taxon>
        <taxon>Pseudomonadota</taxon>
        <taxon>Gammaproteobacteria</taxon>
        <taxon>Pseudomonadales</taxon>
        <taxon>Ventosimonadaceae</taxon>
        <taxon>Ventosimonas</taxon>
    </lineage>
</organism>
<dbReference type="Pfam" id="PF04079">
    <property type="entry name" value="SMC_ScpB"/>
    <property type="match status" value="1"/>
</dbReference>
<name>A0A139SXZ2_9GAMM</name>
<proteinExistence type="predicted"/>
<dbReference type="EMBL" id="LSZO01000003">
    <property type="protein sequence ID" value="KXU39469.1"/>
    <property type="molecule type" value="Genomic_DNA"/>
</dbReference>
<keyword evidence="3" id="KW-0159">Chromosome partition</keyword>
<dbReference type="RefSeq" id="WP_068386233.1">
    <property type="nucleotide sequence ID" value="NZ_LSZO01000003.1"/>
</dbReference>
<evidence type="ECO:0000313" key="6">
    <source>
        <dbReference type="Proteomes" id="UP000072660"/>
    </source>
</evidence>
<evidence type="ECO:0000256" key="3">
    <source>
        <dbReference type="ARBA" id="ARBA00022829"/>
    </source>
</evidence>
<dbReference type="NCBIfam" id="TIGR00281">
    <property type="entry name" value="SMC-Scp complex subunit ScpB"/>
    <property type="match status" value="1"/>
</dbReference>
<keyword evidence="4" id="KW-0131">Cell cycle</keyword>
<dbReference type="SUPFAM" id="SSF46785">
    <property type="entry name" value="Winged helix' DNA-binding domain"/>
    <property type="match status" value="2"/>
</dbReference>
<comment type="caution">
    <text evidence="5">The sequence shown here is derived from an EMBL/GenBank/DDBJ whole genome shotgun (WGS) entry which is preliminary data.</text>
</comment>
<dbReference type="InterPro" id="IPR036388">
    <property type="entry name" value="WH-like_DNA-bd_sf"/>
</dbReference>
<keyword evidence="1" id="KW-0963">Cytoplasm</keyword>
<evidence type="ECO:0008006" key="7">
    <source>
        <dbReference type="Google" id="ProtNLM"/>
    </source>
</evidence>
<dbReference type="OrthoDB" id="9806226at2"/>
<keyword evidence="2" id="KW-0132">Cell division</keyword>
<dbReference type="PANTHER" id="PTHR34298">
    <property type="entry name" value="SEGREGATION AND CONDENSATION PROTEIN B"/>
    <property type="match status" value="1"/>
</dbReference>
<reference evidence="5 6" key="1">
    <citation type="submission" date="2016-02" db="EMBL/GenBank/DDBJ databases">
        <authorList>
            <person name="Wen L."/>
            <person name="He K."/>
            <person name="Yang H."/>
        </authorList>
    </citation>
    <scope>NUCLEOTIDE SEQUENCE [LARGE SCALE GENOMIC DNA]</scope>
    <source>
        <strain evidence="5 6">CV58</strain>
    </source>
</reference>
<evidence type="ECO:0000313" key="5">
    <source>
        <dbReference type="EMBL" id="KXU39469.1"/>
    </source>
</evidence>
<evidence type="ECO:0000256" key="1">
    <source>
        <dbReference type="ARBA" id="ARBA00022490"/>
    </source>
</evidence>
<accession>A0A139SXZ2</accession>
<dbReference type="Proteomes" id="UP000072660">
    <property type="component" value="Unassembled WGS sequence"/>
</dbReference>
<dbReference type="GO" id="GO:0051304">
    <property type="term" value="P:chromosome separation"/>
    <property type="evidence" value="ECO:0007669"/>
    <property type="project" value="InterPro"/>
</dbReference>
<evidence type="ECO:0000256" key="2">
    <source>
        <dbReference type="ARBA" id="ARBA00022618"/>
    </source>
</evidence>